<dbReference type="Gene3D" id="3.20.20.10">
    <property type="entry name" value="Alanine racemase"/>
    <property type="match status" value="1"/>
</dbReference>
<dbReference type="GO" id="GO:0030632">
    <property type="term" value="P:D-alanine biosynthetic process"/>
    <property type="evidence" value="ECO:0007669"/>
    <property type="project" value="TreeGrafter"/>
</dbReference>
<feature type="domain" description="Alanine racemase C-terminal" evidence="12">
    <location>
        <begin position="278"/>
        <end position="406"/>
    </location>
</feature>
<evidence type="ECO:0000256" key="5">
    <source>
        <dbReference type="ARBA" id="ARBA00022898"/>
    </source>
</evidence>
<accession>L8J6K5</accession>
<dbReference type="NCBIfam" id="NF009879">
    <property type="entry name" value="PRK13340.1-4"/>
    <property type="match status" value="1"/>
</dbReference>
<comment type="function">
    <text evidence="9">Amino-acid racemase able to utilize a broad range of substrates.</text>
</comment>
<dbReference type="Pfam" id="PF01168">
    <property type="entry name" value="Ala_racemase_N"/>
    <property type="match status" value="1"/>
</dbReference>
<feature type="signal peptide" evidence="9">
    <location>
        <begin position="1"/>
        <end position="21"/>
    </location>
</feature>
<feature type="binding site" evidence="9 11">
    <location>
        <position position="172"/>
    </location>
    <ligand>
        <name>substrate</name>
    </ligand>
</feature>
<feature type="binding site" evidence="9 11">
    <location>
        <position position="347"/>
    </location>
    <ligand>
        <name>substrate</name>
    </ligand>
</feature>
<dbReference type="CDD" id="cd06826">
    <property type="entry name" value="PLPDE_III_AR2"/>
    <property type="match status" value="1"/>
</dbReference>
<sequence length="406" mass="44495" precursor="true">MKLKISYLALSVSLICGNAVAAPFLMSSDVAPQEQQAMQSNSWVEVSKATFENNIRLLKKEVGSETKICAVMKADAYGNGIENLIPSVINNDISCIAIASNEEAKMARKKGFKGQIVRVRAGTIAEIEAAVQFNVEELIGTYSQAEAISKLANKYDTDIAVHLAFNSGGMGRNGIDLSTDEGKEEALKITQAKRVNIVGMMTHFPTEDLDKTRAGLERFKQETSWLIQKSDLNREYITLHAANSYTTLMLPEARLDMVRPGGALYGDTTPVFPEYKSVVTFKTQVASIHHFPAGTTVGYDSTEVLSRPSVLANLPVGYSDGYPRSLSRIGYVLINGKKAKIVGKTSMNTTMVDITDIEGVHLGDEVVLYGQQGHEEITRGELEEKSGRLFCDLYTLWGSSNPKYLK</sequence>
<dbReference type="PROSITE" id="PS00395">
    <property type="entry name" value="ALANINE_RACEMASE"/>
    <property type="match status" value="1"/>
</dbReference>
<feature type="active site" description="Proton acceptor" evidence="9">
    <location>
        <position position="73"/>
    </location>
</feature>
<dbReference type="GO" id="GO:0042597">
    <property type="term" value="C:periplasmic space"/>
    <property type="evidence" value="ECO:0007669"/>
    <property type="project" value="UniProtKB-SubCell"/>
</dbReference>
<dbReference type="EC" id="5.1.1.10" evidence="9"/>
<comment type="cofactor">
    <cofactor evidence="1 9 10">
        <name>pyridoxal 5'-phosphate</name>
        <dbReference type="ChEBI" id="CHEBI:597326"/>
    </cofactor>
</comment>
<keyword evidence="14" id="KW-1185">Reference proteome</keyword>
<comment type="catalytic activity">
    <reaction evidence="9">
        <text>an L-alpha-amino acid = a D-alpha-amino acid</text>
        <dbReference type="Rhea" id="RHEA:18317"/>
        <dbReference type="ChEBI" id="CHEBI:59869"/>
        <dbReference type="ChEBI" id="CHEBI:59871"/>
        <dbReference type="EC" id="5.1.1.10"/>
    </reaction>
</comment>
<dbReference type="SUPFAM" id="SSF51419">
    <property type="entry name" value="PLP-binding barrel"/>
    <property type="match status" value="1"/>
</dbReference>
<keyword evidence="7 9" id="KW-0413">Isomerase</keyword>
<evidence type="ECO:0000256" key="8">
    <source>
        <dbReference type="ARBA" id="ARBA00023456"/>
    </source>
</evidence>
<evidence type="ECO:0000256" key="10">
    <source>
        <dbReference type="PIRSR" id="PIRSR600821-50"/>
    </source>
</evidence>
<evidence type="ECO:0000256" key="6">
    <source>
        <dbReference type="ARBA" id="ARBA00023157"/>
    </source>
</evidence>
<evidence type="ECO:0000256" key="3">
    <source>
        <dbReference type="ARBA" id="ARBA00022729"/>
    </source>
</evidence>
<dbReference type="PATRIC" id="fig|1056511.3.peg.4192"/>
<dbReference type="NCBIfam" id="TIGR00492">
    <property type="entry name" value="alr"/>
    <property type="match status" value="1"/>
</dbReference>
<comment type="catalytic activity">
    <reaction evidence="9">
        <text>L-lysine = D-lysine</text>
        <dbReference type="Rhea" id="RHEA:22864"/>
        <dbReference type="ChEBI" id="CHEBI:32551"/>
        <dbReference type="ChEBI" id="CHEBI:32557"/>
    </reaction>
</comment>
<dbReference type="GO" id="GO:0008784">
    <property type="term" value="F:alanine racemase activity"/>
    <property type="evidence" value="ECO:0007669"/>
    <property type="project" value="InterPro"/>
</dbReference>
<evidence type="ECO:0000313" key="14">
    <source>
        <dbReference type="Proteomes" id="UP000011134"/>
    </source>
</evidence>
<evidence type="ECO:0000256" key="2">
    <source>
        <dbReference type="ARBA" id="ARBA00004418"/>
    </source>
</evidence>
<dbReference type="InterPro" id="IPR029066">
    <property type="entry name" value="PLP-binding_barrel"/>
</dbReference>
<dbReference type="HAMAP" id="MF_02212">
    <property type="entry name" value="Bsr_racemase"/>
    <property type="match status" value="1"/>
</dbReference>
<evidence type="ECO:0000313" key="13">
    <source>
        <dbReference type="EMBL" id="ELR63808.1"/>
    </source>
</evidence>
<organism evidence="13 14">
    <name type="scientific">Photobacterium marinum</name>
    <dbReference type="NCBI Taxonomy" id="1056511"/>
    <lineage>
        <taxon>Bacteria</taxon>
        <taxon>Pseudomonadati</taxon>
        <taxon>Pseudomonadota</taxon>
        <taxon>Gammaproteobacteria</taxon>
        <taxon>Vibrionales</taxon>
        <taxon>Vibrionaceae</taxon>
        <taxon>Photobacterium</taxon>
    </lineage>
</organism>
<dbReference type="PANTHER" id="PTHR30511:SF0">
    <property type="entry name" value="ALANINE RACEMASE, CATABOLIC-RELATED"/>
    <property type="match status" value="1"/>
</dbReference>
<dbReference type="GO" id="GO:0005829">
    <property type="term" value="C:cytosol"/>
    <property type="evidence" value="ECO:0007669"/>
    <property type="project" value="TreeGrafter"/>
</dbReference>
<reference evidence="13 14" key="1">
    <citation type="submission" date="2012-12" db="EMBL/GenBank/DDBJ databases">
        <title>Genome Assembly of Photobacterium sp. AK15.</title>
        <authorList>
            <person name="Khatri I."/>
            <person name="Vaidya B."/>
            <person name="Srinivas T.N.R."/>
            <person name="Subramanian S."/>
            <person name="Pinnaka A."/>
        </authorList>
    </citation>
    <scope>NUCLEOTIDE SEQUENCE [LARGE SCALE GENOMIC DNA]</scope>
    <source>
        <strain evidence="13 14">AK15</strain>
    </source>
</reference>
<name>L8J6K5_9GAMM</name>
<feature type="disulfide bond" evidence="9">
    <location>
        <begin position="69"/>
        <end position="95"/>
    </location>
</feature>
<feature type="chain" id="PRO_5026394146" description="Broad specificity amino-acid racemase" evidence="9">
    <location>
        <begin position="22"/>
        <end position="406"/>
    </location>
</feature>
<dbReference type="SMART" id="SM01005">
    <property type="entry name" value="Ala_racemase_C"/>
    <property type="match status" value="1"/>
</dbReference>
<evidence type="ECO:0000256" key="7">
    <source>
        <dbReference type="ARBA" id="ARBA00023235"/>
    </source>
</evidence>
<dbReference type="EMBL" id="AMZO01000035">
    <property type="protein sequence ID" value="ELR63808.1"/>
    <property type="molecule type" value="Genomic_DNA"/>
</dbReference>
<comment type="subcellular location">
    <subcellularLocation>
        <location evidence="2 9">Periplasm</location>
    </subcellularLocation>
</comment>
<protein>
    <recommendedName>
        <fullName evidence="9">Broad specificity amino-acid racemase</fullName>
        <ecNumber evidence="9">5.1.1.10</ecNumber>
    </recommendedName>
</protein>
<keyword evidence="5 9" id="KW-0663">Pyridoxal phosphate</keyword>
<dbReference type="InterPro" id="IPR011079">
    <property type="entry name" value="Ala_racemase_C"/>
</dbReference>
<evidence type="ECO:0000256" key="4">
    <source>
        <dbReference type="ARBA" id="ARBA00022764"/>
    </source>
</evidence>
<feature type="modified residue" description="N6-(pyridoxal phosphate)lysine" evidence="9 10">
    <location>
        <position position="73"/>
    </location>
</feature>
<evidence type="ECO:0000256" key="9">
    <source>
        <dbReference type="HAMAP-Rule" id="MF_02212"/>
    </source>
</evidence>
<feature type="active site" description="Proton acceptor" evidence="9">
    <location>
        <position position="299"/>
    </location>
</feature>
<dbReference type="InterPro" id="IPR009006">
    <property type="entry name" value="Ala_racemase/Decarboxylase_C"/>
</dbReference>
<dbReference type="GO" id="GO:0030170">
    <property type="term" value="F:pyridoxal phosphate binding"/>
    <property type="evidence" value="ECO:0007669"/>
    <property type="project" value="UniProtKB-UniRule"/>
</dbReference>
<dbReference type="PANTHER" id="PTHR30511">
    <property type="entry name" value="ALANINE RACEMASE"/>
    <property type="match status" value="1"/>
</dbReference>
<dbReference type="PRINTS" id="PR00992">
    <property type="entry name" value="ALARACEMASE"/>
</dbReference>
<keyword evidence="4 9" id="KW-0574">Periplasm</keyword>
<comment type="similarity">
    <text evidence="8 9">Belongs to the alanine racemase family. Bsr subfamily.</text>
</comment>
<dbReference type="AlphaFoldDB" id="L8J6K5"/>
<comment type="caution">
    <text evidence="13">The sequence shown here is derived from an EMBL/GenBank/DDBJ whole genome shotgun (WGS) entry which is preliminary data.</text>
</comment>
<dbReference type="RefSeq" id="WP_007469817.1">
    <property type="nucleotide sequence ID" value="NZ_AMZO01000035.1"/>
</dbReference>
<dbReference type="Gene3D" id="2.40.37.10">
    <property type="entry name" value="Lyase, Ornithine Decarboxylase, Chain A, domain 1"/>
    <property type="match status" value="1"/>
</dbReference>
<dbReference type="Proteomes" id="UP000011134">
    <property type="component" value="Unassembled WGS sequence"/>
</dbReference>
<evidence type="ECO:0000259" key="12">
    <source>
        <dbReference type="SMART" id="SM01005"/>
    </source>
</evidence>
<dbReference type="InterPro" id="IPR000821">
    <property type="entry name" value="Ala_racemase"/>
</dbReference>
<dbReference type="InterPro" id="IPR020622">
    <property type="entry name" value="Ala_racemase_pyridoxalP-BS"/>
</dbReference>
<dbReference type="Pfam" id="PF00842">
    <property type="entry name" value="Ala_racemase_C"/>
    <property type="match status" value="1"/>
</dbReference>
<proteinExistence type="inferred from homology"/>
<evidence type="ECO:0000256" key="11">
    <source>
        <dbReference type="PIRSR" id="PIRSR600821-52"/>
    </source>
</evidence>
<keyword evidence="3 9" id="KW-0732">Signal</keyword>
<keyword evidence="6 9" id="KW-1015">Disulfide bond</keyword>
<dbReference type="SUPFAM" id="SSF50621">
    <property type="entry name" value="Alanine racemase C-terminal domain-like"/>
    <property type="match status" value="1"/>
</dbReference>
<comment type="catalytic activity">
    <reaction evidence="9">
        <text>L-arginine = D-arginine</text>
        <dbReference type="Rhea" id="RHEA:18069"/>
        <dbReference type="ChEBI" id="CHEBI:32682"/>
        <dbReference type="ChEBI" id="CHEBI:32689"/>
    </reaction>
</comment>
<dbReference type="InterPro" id="IPR001608">
    <property type="entry name" value="Ala_racemase_N"/>
</dbReference>
<evidence type="ECO:0000256" key="1">
    <source>
        <dbReference type="ARBA" id="ARBA00001933"/>
    </source>
</evidence>
<dbReference type="InterPro" id="IPR043698">
    <property type="entry name" value="Racemase_Bsr/Lyr"/>
</dbReference>
<gene>
    <name evidence="13" type="ORF">C942_03267</name>
</gene>